<gene>
    <name evidence="2" type="ORF">NF27_IC00030</name>
</gene>
<evidence type="ECO:0000313" key="3">
    <source>
        <dbReference type="Proteomes" id="UP000031258"/>
    </source>
</evidence>
<keyword evidence="3" id="KW-1185">Reference proteome</keyword>
<evidence type="ECO:0000313" key="2">
    <source>
        <dbReference type="EMBL" id="KIE04385.1"/>
    </source>
</evidence>
<evidence type="ECO:0000256" key="1">
    <source>
        <dbReference type="SAM" id="MobiDB-lite"/>
    </source>
</evidence>
<sequence length="70" mass="7839">MGAPKGNPIVWLGRTIRVSAKTRTSIQGKDEMVFFAVEVTKLRGEDASNKKDRKEEEKFGGMEGRDAQRV</sequence>
<organism evidence="2 3">
    <name type="scientific">Candidatus Jidaibacter acanthamoebae</name>
    <dbReference type="NCBI Taxonomy" id="86105"/>
    <lineage>
        <taxon>Bacteria</taxon>
        <taxon>Pseudomonadati</taxon>
        <taxon>Pseudomonadota</taxon>
        <taxon>Alphaproteobacteria</taxon>
        <taxon>Rickettsiales</taxon>
        <taxon>Candidatus Midichloriaceae</taxon>
        <taxon>Candidatus Jidaibacter</taxon>
    </lineage>
</organism>
<proteinExistence type="predicted"/>
<dbReference type="AlphaFoldDB" id="A0A0C1QWJ4"/>
<reference evidence="2 3" key="1">
    <citation type="submission" date="2014-11" db="EMBL/GenBank/DDBJ databases">
        <title>A Rickettsiales Symbiont of Amoebae With Ancient Features.</title>
        <authorList>
            <person name="Schulz F."/>
            <person name="Martijn J."/>
            <person name="Wascher F."/>
            <person name="Kostanjsek R."/>
            <person name="Ettema T.J."/>
            <person name="Horn M."/>
        </authorList>
    </citation>
    <scope>NUCLEOTIDE SEQUENCE [LARGE SCALE GENOMIC DNA]</scope>
    <source>
        <strain evidence="2 3">UWC36</strain>
    </source>
</reference>
<comment type="caution">
    <text evidence="2">The sequence shown here is derived from an EMBL/GenBank/DDBJ whole genome shotgun (WGS) entry which is preliminary data.</text>
</comment>
<dbReference type="Proteomes" id="UP000031258">
    <property type="component" value="Unassembled WGS sequence"/>
</dbReference>
<accession>A0A0C1QWJ4</accession>
<dbReference type="EMBL" id="JSWE01000196">
    <property type="protein sequence ID" value="KIE04385.1"/>
    <property type="molecule type" value="Genomic_DNA"/>
</dbReference>
<name>A0A0C1QWJ4_9RICK</name>
<feature type="region of interest" description="Disordered" evidence="1">
    <location>
        <begin position="45"/>
        <end position="70"/>
    </location>
</feature>
<dbReference type="STRING" id="86105.NF27_IC00030"/>
<protein>
    <submittedName>
        <fullName evidence="2">Uncharacterized protein</fullName>
    </submittedName>
</protein>
<dbReference type="RefSeq" id="WP_039458701.1">
    <property type="nucleotide sequence ID" value="NZ_JSWE01000196.1"/>
</dbReference>